<accession>A0A348B3M0</accession>
<dbReference type="AlphaFoldDB" id="A0A348B3M0"/>
<proteinExistence type="predicted"/>
<dbReference type="Proteomes" id="UP000616143">
    <property type="component" value="Unassembled WGS sequence"/>
</dbReference>
<reference evidence="1" key="3">
    <citation type="journal article" date="2019" name="BMC Res. Notes">
        <title>Complete genome sequence of the Sulfodiicoccus acidiphilus strain HS-1T, the first crenarchaeon that lacks polB3, isolated from an acidic hot spring in Ohwaku-dani, Hakone, Japan.</title>
        <authorList>
            <person name="Sakai H.D."/>
            <person name="Kurosawa N."/>
        </authorList>
    </citation>
    <scope>NUCLEOTIDE SEQUENCE</scope>
    <source>
        <strain evidence="1">HS-1</strain>
    </source>
</reference>
<organism evidence="1 3">
    <name type="scientific">Sulfodiicoccus acidiphilus</name>
    <dbReference type="NCBI Taxonomy" id="1670455"/>
    <lineage>
        <taxon>Archaea</taxon>
        <taxon>Thermoproteota</taxon>
        <taxon>Thermoprotei</taxon>
        <taxon>Sulfolobales</taxon>
        <taxon>Sulfolobaceae</taxon>
        <taxon>Sulfodiicoccus</taxon>
    </lineage>
</organism>
<evidence type="ECO:0000313" key="2">
    <source>
        <dbReference type="EMBL" id="GGT99683.1"/>
    </source>
</evidence>
<evidence type="ECO:0000313" key="1">
    <source>
        <dbReference type="EMBL" id="BBD72772.1"/>
    </source>
</evidence>
<dbReference type="EMBL" id="AP018553">
    <property type="protein sequence ID" value="BBD72772.1"/>
    <property type="molecule type" value="Genomic_DNA"/>
</dbReference>
<sequence>MLLLVPKVAKGTGVETLAVAPIASRRDYVLCISFRGNKGSPFFVALLDRTGSVPRDHGSLVRGIRVLVEAQGVSEDLEKLRQVIWRSYVTPQRKIPLLTNVEVLGSVKELVEITKAVKGLISLEVKELV</sequence>
<reference evidence="3" key="2">
    <citation type="submission" date="2018-04" db="EMBL/GenBank/DDBJ databases">
        <title>Complete genome sequence of Sulfodiicoccus acidiphilus strain HS-1.</title>
        <authorList>
            <person name="Sakai H.D."/>
            <person name="Kurosawa N."/>
        </authorList>
    </citation>
    <scope>NUCLEOTIDE SEQUENCE [LARGE SCALE GENOMIC DNA]</scope>
    <source>
        <strain evidence="3">HS-1</strain>
    </source>
</reference>
<reference evidence="2" key="1">
    <citation type="journal article" date="2014" name="Int. J. Syst. Evol. Microbiol.">
        <title>Complete genome sequence of Corynebacterium casei LMG S-19264T (=DSM 44701T), isolated from a smear-ripened cheese.</title>
        <authorList>
            <consortium name="US DOE Joint Genome Institute (JGI-PGF)"/>
            <person name="Walter F."/>
            <person name="Albersmeier A."/>
            <person name="Kalinowski J."/>
            <person name="Ruckert C."/>
        </authorList>
    </citation>
    <scope>NUCLEOTIDE SEQUENCE</scope>
    <source>
        <strain evidence="2">JCM 31740</strain>
    </source>
</reference>
<protein>
    <submittedName>
        <fullName evidence="1">Uncharacterized protein</fullName>
    </submittedName>
</protein>
<dbReference type="EMBL" id="BMQS01000015">
    <property type="protein sequence ID" value="GGT99683.1"/>
    <property type="molecule type" value="Genomic_DNA"/>
</dbReference>
<evidence type="ECO:0000313" key="3">
    <source>
        <dbReference type="Proteomes" id="UP000276741"/>
    </source>
</evidence>
<keyword evidence="3" id="KW-1185">Reference proteome</keyword>
<dbReference type="KEGG" id="sacd:HS1genome_1161"/>
<dbReference type="GeneID" id="38666676"/>
<dbReference type="Proteomes" id="UP000276741">
    <property type="component" value="Chromosome"/>
</dbReference>
<name>A0A348B3M0_9CREN</name>
<reference evidence="2" key="4">
    <citation type="submission" date="2020-09" db="EMBL/GenBank/DDBJ databases">
        <authorList>
            <person name="Sun Q."/>
            <person name="Ohkuma M."/>
        </authorList>
    </citation>
    <scope>NUCLEOTIDE SEQUENCE</scope>
    <source>
        <strain evidence="2">JCM 31740</strain>
    </source>
</reference>
<dbReference type="RefSeq" id="WP_126450007.1">
    <property type="nucleotide sequence ID" value="NZ_AP018553.1"/>
</dbReference>
<gene>
    <name evidence="2" type="ORF">GCM10007116_16330</name>
    <name evidence="1" type="ORF">HS1genome_1161</name>
</gene>